<comment type="caution">
    <text evidence="1">The sequence shown here is derived from an EMBL/GenBank/DDBJ whole genome shotgun (WGS) entry which is preliminary data.</text>
</comment>
<dbReference type="AlphaFoldDB" id="A0A0F9LA05"/>
<evidence type="ECO:0000313" key="1">
    <source>
        <dbReference type="EMBL" id="KKM60880.1"/>
    </source>
</evidence>
<organism evidence="1">
    <name type="scientific">marine sediment metagenome</name>
    <dbReference type="NCBI Taxonomy" id="412755"/>
    <lineage>
        <taxon>unclassified sequences</taxon>
        <taxon>metagenomes</taxon>
        <taxon>ecological metagenomes</taxon>
    </lineage>
</organism>
<accession>A0A0F9LA05</accession>
<gene>
    <name evidence="1" type="ORF">LCGC14_1537430</name>
</gene>
<sequence>LSATKRIRNALFFVSGQKRKAGSYDAFVKGNQRYLKGSK</sequence>
<dbReference type="EMBL" id="LAZR01011592">
    <property type="protein sequence ID" value="KKM60880.1"/>
    <property type="molecule type" value="Genomic_DNA"/>
</dbReference>
<name>A0A0F9LA05_9ZZZZ</name>
<reference evidence="1" key="1">
    <citation type="journal article" date="2015" name="Nature">
        <title>Complex archaea that bridge the gap between prokaryotes and eukaryotes.</title>
        <authorList>
            <person name="Spang A."/>
            <person name="Saw J.H."/>
            <person name="Jorgensen S.L."/>
            <person name="Zaremba-Niedzwiedzka K."/>
            <person name="Martijn J."/>
            <person name="Lind A.E."/>
            <person name="van Eijk R."/>
            <person name="Schleper C."/>
            <person name="Guy L."/>
            <person name="Ettema T.J."/>
        </authorList>
    </citation>
    <scope>NUCLEOTIDE SEQUENCE</scope>
</reference>
<proteinExistence type="predicted"/>
<protein>
    <submittedName>
        <fullName evidence="1">Uncharacterized protein</fullName>
    </submittedName>
</protein>
<feature type="non-terminal residue" evidence="1">
    <location>
        <position position="1"/>
    </location>
</feature>